<organism evidence="8 9">
    <name type="scientific">Kuraishia capsulata CBS 1993</name>
    <dbReference type="NCBI Taxonomy" id="1382522"/>
    <lineage>
        <taxon>Eukaryota</taxon>
        <taxon>Fungi</taxon>
        <taxon>Dikarya</taxon>
        <taxon>Ascomycota</taxon>
        <taxon>Saccharomycotina</taxon>
        <taxon>Pichiomycetes</taxon>
        <taxon>Pichiales</taxon>
        <taxon>Pichiaceae</taxon>
        <taxon>Kuraishia</taxon>
    </lineage>
</organism>
<feature type="domain" description="NAD(P)-binding" evidence="7">
    <location>
        <begin position="8"/>
        <end position="157"/>
    </location>
</feature>
<dbReference type="STRING" id="1382522.W6MFB3"/>
<dbReference type="InterPro" id="IPR016040">
    <property type="entry name" value="NAD(P)-bd_dom"/>
</dbReference>
<protein>
    <recommendedName>
        <fullName evidence="7">NAD(P)-binding domain-containing protein</fullName>
    </recommendedName>
</protein>
<dbReference type="EMBL" id="HG793125">
    <property type="protein sequence ID" value="CDK24439.1"/>
    <property type="molecule type" value="Genomic_DNA"/>
</dbReference>
<dbReference type="FunFam" id="3.40.50.720:FF:000366">
    <property type="entry name" value="Protein FMP52, mitochondrial"/>
    <property type="match status" value="1"/>
</dbReference>
<reference evidence="8" key="1">
    <citation type="submission" date="2013-12" db="EMBL/GenBank/DDBJ databases">
        <authorList>
            <person name="Genoscope - CEA"/>
        </authorList>
    </citation>
    <scope>NUCLEOTIDE SEQUENCE</scope>
    <source>
        <strain evidence="8">CBS 1993</strain>
    </source>
</reference>
<dbReference type="Gene3D" id="3.40.50.720">
    <property type="entry name" value="NAD(P)-binding Rossmann-like Domain"/>
    <property type="match status" value="1"/>
</dbReference>
<evidence type="ECO:0000256" key="6">
    <source>
        <dbReference type="ARBA" id="ARBA00023136"/>
    </source>
</evidence>
<name>W6MFB3_9ASCO</name>
<dbReference type="GO" id="GO:0005741">
    <property type="term" value="C:mitochondrial outer membrane"/>
    <property type="evidence" value="ECO:0007669"/>
    <property type="project" value="UniProtKB-SubCell"/>
</dbReference>
<gene>
    <name evidence="8" type="ORF">KUCA_T00000401001</name>
</gene>
<keyword evidence="6" id="KW-0472">Membrane</keyword>
<keyword evidence="5" id="KW-0496">Mitochondrion</keyword>
<dbReference type="Pfam" id="PF13460">
    <property type="entry name" value="NAD_binding_10"/>
    <property type="match status" value="1"/>
</dbReference>
<dbReference type="PANTHER" id="PTHR14097">
    <property type="entry name" value="OXIDOREDUCTASE HTATIP2"/>
    <property type="match status" value="1"/>
</dbReference>
<dbReference type="HOGENOM" id="CLU_071330_2_2_1"/>
<evidence type="ECO:0000256" key="2">
    <source>
        <dbReference type="ARBA" id="ARBA00006617"/>
    </source>
</evidence>
<evidence type="ECO:0000256" key="4">
    <source>
        <dbReference type="ARBA" id="ARBA00022946"/>
    </source>
</evidence>
<keyword evidence="9" id="KW-1185">Reference proteome</keyword>
<dbReference type="AlphaFoldDB" id="W6MFB3"/>
<dbReference type="Proteomes" id="UP000019384">
    <property type="component" value="Unassembled WGS sequence"/>
</dbReference>
<keyword evidence="4" id="KW-0809">Transit peptide</keyword>
<evidence type="ECO:0000256" key="3">
    <source>
        <dbReference type="ARBA" id="ARBA00022787"/>
    </source>
</evidence>
<keyword evidence="3" id="KW-1000">Mitochondrion outer membrane</keyword>
<dbReference type="GO" id="GO:0051170">
    <property type="term" value="P:import into nucleus"/>
    <property type="evidence" value="ECO:0007669"/>
    <property type="project" value="TreeGrafter"/>
</dbReference>
<dbReference type="PANTHER" id="PTHR14097:SF7">
    <property type="entry name" value="OXIDOREDUCTASE HTATIP2"/>
    <property type="match status" value="1"/>
</dbReference>
<dbReference type="InterPro" id="IPR036291">
    <property type="entry name" value="NAD(P)-bd_dom_sf"/>
</dbReference>
<dbReference type="RefSeq" id="XP_022456456.1">
    <property type="nucleotide sequence ID" value="XM_022604938.1"/>
</dbReference>
<accession>W6MFB3</accession>
<comment type="similarity">
    <text evidence="2">Belongs to the FMP52 family.</text>
</comment>
<sequence>MVAIEILGGTGLVGSHVLQLATKLSSVSHITTFTRRAPKTQADKIEAVVEQDSDKWGDLIKAHKADVFVSAFGTTRKNAGSAENFTKIDYGINYEAAKAAKEAGISTFVIVSSIGASASSMFLYPSTKGKLEDDIIALGFPKTVILRPGLLLGEREVSKGAAEDTARAIFSRFKGTFLSKYMMSPVESEDVAKCALYHALQAPASETNPEVVIVSAENVIADAKKYQG</sequence>
<dbReference type="GeneID" id="34517844"/>
<evidence type="ECO:0000256" key="5">
    <source>
        <dbReference type="ARBA" id="ARBA00023128"/>
    </source>
</evidence>
<dbReference type="SUPFAM" id="SSF51735">
    <property type="entry name" value="NAD(P)-binding Rossmann-fold domains"/>
    <property type="match status" value="1"/>
</dbReference>
<evidence type="ECO:0000313" key="8">
    <source>
        <dbReference type="EMBL" id="CDK24439.1"/>
    </source>
</evidence>
<proteinExistence type="inferred from homology"/>
<evidence type="ECO:0000259" key="7">
    <source>
        <dbReference type="Pfam" id="PF13460"/>
    </source>
</evidence>
<evidence type="ECO:0000256" key="1">
    <source>
        <dbReference type="ARBA" id="ARBA00004450"/>
    </source>
</evidence>
<comment type="subcellular location">
    <subcellularLocation>
        <location evidence="1">Mitochondrion outer membrane</location>
        <topology evidence="1">Peripheral membrane protein</topology>
    </subcellularLocation>
</comment>
<evidence type="ECO:0000313" key="9">
    <source>
        <dbReference type="Proteomes" id="UP000019384"/>
    </source>
</evidence>
<reference evidence="8" key="2">
    <citation type="submission" date="2014-02" db="EMBL/GenBank/DDBJ databases">
        <title>Complete DNA sequence of /Kuraishia capsulata/ illustrates novel genomic features among budding yeasts (/Saccharomycotina/).</title>
        <authorList>
            <person name="Morales L."/>
            <person name="Noel B."/>
            <person name="Porcel B."/>
            <person name="Marcet-Houben M."/>
            <person name="Hullo M-F."/>
            <person name="Sacerdot C."/>
            <person name="Tekaia F."/>
            <person name="Leh-Louis V."/>
            <person name="Despons L."/>
            <person name="Khanna V."/>
            <person name="Aury J-M."/>
            <person name="Barbe V."/>
            <person name="Couloux A."/>
            <person name="Labadie K."/>
            <person name="Pelletier E."/>
            <person name="Souciet J-L."/>
            <person name="Boekhout T."/>
            <person name="Gabaldon T."/>
            <person name="Wincker P."/>
            <person name="Dujon B."/>
        </authorList>
    </citation>
    <scope>NUCLEOTIDE SEQUENCE</scope>
    <source>
        <strain evidence="8">CBS 1993</strain>
    </source>
</reference>
<dbReference type="OrthoDB" id="430436at2759"/>